<protein>
    <submittedName>
        <fullName evidence="2">Uncharacterized protein</fullName>
    </submittedName>
</protein>
<reference evidence="2" key="1">
    <citation type="submission" date="2021-11" db="EMBL/GenBank/DDBJ databases">
        <authorList>
            <consortium name="Genoscope - CEA"/>
            <person name="William W."/>
        </authorList>
    </citation>
    <scope>NUCLEOTIDE SEQUENCE</scope>
</reference>
<dbReference type="InterPro" id="IPR037359">
    <property type="entry name" value="NST/OST"/>
</dbReference>
<evidence type="ECO:0000313" key="3">
    <source>
        <dbReference type="Proteomes" id="UP000789595"/>
    </source>
</evidence>
<keyword evidence="1" id="KW-0808">Transferase</keyword>
<accession>A0A8J2SDL1</accession>
<dbReference type="InterPro" id="IPR027417">
    <property type="entry name" value="P-loop_NTPase"/>
</dbReference>
<dbReference type="GO" id="GO:0008146">
    <property type="term" value="F:sulfotransferase activity"/>
    <property type="evidence" value="ECO:0007669"/>
    <property type="project" value="InterPro"/>
</dbReference>
<comment type="caution">
    <text evidence="2">The sequence shown here is derived from an EMBL/GenBank/DDBJ whole genome shotgun (WGS) entry which is preliminary data.</text>
</comment>
<dbReference type="PANTHER" id="PTHR10605:SF56">
    <property type="entry name" value="BIFUNCTIONAL HEPARAN SULFATE N-DEACETYLASE_N-SULFOTRANSFERASE"/>
    <property type="match status" value="1"/>
</dbReference>
<dbReference type="OrthoDB" id="411451at2759"/>
<dbReference type="AlphaFoldDB" id="A0A8J2SDL1"/>
<sequence>MWTAKHLRGETGLRNARLSGRRLTALPNAPVAKLVVACFTPFDNGGLTVNLGRCYPTRTLETLVPKQTLVEEADELEACAVNEIGKKAPRTPHEAHVFLSKCKPRTTGSIQRDFVYRSLYAAQLLRCEHQGFPRSRTMIIDGDDLRRDAPSVVGAVERFVGLPPQPPLSVEDVTEASVRKKIAKTFPSFDERIGWSIHGAYDEEGLPGEVEERLSAFFRPHDDAFFEILGRRLAWRT</sequence>
<name>A0A8J2SDL1_9STRA</name>
<dbReference type="EMBL" id="CAKKNE010000002">
    <property type="protein sequence ID" value="CAH0369658.1"/>
    <property type="molecule type" value="Genomic_DNA"/>
</dbReference>
<organism evidence="2 3">
    <name type="scientific">Pelagomonas calceolata</name>
    <dbReference type="NCBI Taxonomy" id="35677"/>
    <lineage>
        <taxon>Eukaryota</taxon>
        <taxon>Sar</taxon>
        <taxon>Stramenopiles</taxon>
        <taxon>Ochrophyta</taxon>
        <taxon>Pelagophyceae</taxon>
        <taxon>Pelagomonadales</taxon>
        <taxon>Pelagomonadaceae</taxon>
        <taxon>Pelagomonas</taxon>
    </lineage>
</organism>
<dbReference type="SUPFAM" id="SSF52540">
    <property type="entry name" value="P-loop containing nucleoside triphosphate hydrolases"/>
    <property type="match status" value="1"/>
</dbReference>
<keyword evidence="3" id="KW-1185">Reference proteome</keyword>
<evidence type="ECO:0000313" key="2">
    <source>
        <dbReference type="EMBL" id="CAH0369658.1"/>
    </source>
</evidence>
<dbReference type="Gene3D" id="3.40.50.300">
    <property type="entry name" value="P-loop containing nucleotide triphosphate hydrolases"/>
    <property type="match status" value="1"/>
</dbReference>
<gene>
    <name evidence="2" type="ORF">PECAL_2P27880</name>
</gene>
<dbReference type="PANTHER" id="PTHR10605">
    <property type="entry name" value="HEPARAN SULFATE SULFOTRANSFERASE"/>
    <property type="match status" value="1"/>
</dbReference>
<proteinExistence type="predicted"/>
<dbReference type="Proteomes" id="UP000789595">
    <property type="component" value="Unassembled WGS sequence"/>
</dbReference>
<evidence type="ECO:0000256" key="1">
    <source>
        <dbReference type="ARBA" id="ARBA00022679"/>
    </source>
</evidence>